<organism evidence="3">
    <name type="scientific">Arundo donax</name>
    <name type="common">Giant reed</name>
    <name type="synonym">Donax arundinaceus</name>
    <dbReference type="NCBI Taxonomy" id="35708"/>
    <lineage>
        <taxon>Eukaryota</taxon>
        <taxon>Viridiplantae</taxon>
        <taxon>Streptophyta</taxon>
        <taxon>Embryophyta</taxon>
        <taxon>Tracheophyta</taxon>
        <taxon>Spermatophyta</taxon>
        <taxon>Magnoliopsida</taxon>
        <taxon>Liliopsida</taxon>
        <taxon>Poales</taxon>
        <taxon>Poaceae</taxon>
        <taxon>PACMAD clade</taxon>
        <taxon>Arundinoideae</taxon>
        <taxon>Arundineae</taxon>
        <taxon>Arundo</taxon>
    </lineage>
</organism>
<protein>
    <submittedName>
        <fullName evidence="3">Uncharacterized protein</fullName>
    </submittedName>
</protein>
<evidence type="ECO:0000313" key="3">
    <source>
        <dbReference type="EMBL" id="JAD21094.1"/>
    </source>
</evidence>
<proteinExistence type="predicted"/>
<reference evidence="3" key="2">
    <citation type="journal article" date="2015" name="Data Brief">
        <title>Shoot transcriptome of the giant reed, Arundo donax.</title>
        <authorList>
            <person name="Barrero R.A."/>
            <person name="Guerrero F.D."/>
            <person name="Moolhuijzen P."/>
            <person name="Goolsby J.A."/>
            <person name="Tidwell J."/>
            <person name="Bellgard S.E."/>
            <person name="Bellgard M.I."/>
        </authorList>
    </citation>
    <scope>NUCLEOTIDE SEQUENCE</scope>
    <source>
        <tissue evidence="3">Shoot tissue taken approximately 20 cm above the soil surface</tissue>
    </source>
</reference>
<keyword evidence="2" id="KW-0812">Transmembrane</keyword>
<feature type="transmembrane region" description="Helical" evidence="2">
    <location>
        <begin position="43"/>
        <end position="62"/>
    </location>
</feature>
<reference evidence="3" key="1">
    <citation type="submission" date="2014-09" db="EMBL/GenBank/DDBJ databases">
        <authorList>
            <person name="Magalhaes I.L.F."/>
            <person name="Oliveira U."/>
            <person name="Santos F.R."/>
            <person name="Vidigal T.H.D.A."/>
            <person name="Brescovit A.D."/>
            <person name="Santos A.J."/>
        </authorList>
    </citation>
    <scope>NUCLEOTIDE SEQUENCE</scope>
    <source>
        <tissue evidence="3">Shoot tissue taken approximately 20 cm above the soil surface</tissue>
    </source>
</reference>
<sequence>MLRAARRRPLPIPQRGRASVPASKASVPAYSRPRLRRTRPTSIWIGALGEGFYFFLAVICLWSRPTARARKGTAARKGSAR</sequence>
<feature type="compositionally biased region" description="Low complexity" evidence="1">
    <location>
        <begin position="18"/>
        <end position="32"/>
    </location>
</feature>
<dbReference type="EMBL" id="GBRH01276801">
    <property type="protein sequence ID" value="JAD21094.1"/>
    <property type="molecule type" value="Transcribed_RNA"/>
</dbReference>
<name>A0A0A8Y575_ARUDO</name>
<keyword evidence="2" id="KW-1133">Transmembrane helix</keyword>
<accession>A0A0A8Y575</accession>
<dbReference type="AlphaFoldDB" id="A0A0A8Y575"/>
<evidence type="ECO:0000256" key="2">
    <source>
        <dbReference type="SAM" id="Phobius"/>
    </source>
</evidence>
<feature type="region of interest" description="Disordered" evidence="1">
    <location>
        <begin position="1"/>
        <end position="33"/>
    </location>
</feature>
<evidence type="ECO:0000256" key="1">
    <source>
        <dbReference type="SAM" id="MobiDB-lite"/>
    </source>
</evidence>
<keyword evidence="2" id="KW-0472">Membrane</keyword>